<dbReference type="SUPFAM" id="SSF56112">
    <property type="entry name" value="Protein kinase-like (PK-like)"/>
    <property type="match status" value="1"/>
</dbReference>
<dbReference type="InterPro" id="IPR015897">
    <property type="entry name" value="CHK_kinase-like"/>
</dbReference>
<name>A0ABT0K1X5_9ACTN</name>
<keyword evidence="3" id="KW-1185">Reference proteome</keyword>
<organism evidence="2 3">
    <name type="scientific">Frankia umida</name>
    <dbReference type="NCBI Taxonomy" id="573489"/>
    <lineage>
        <taxon>Bacteria</taxon>
        <taxon>Bacillati</taxon>
        <taxon>Actinomycetota</taxon>
        <taxon>Actinomycetes</taxon>
        <taxon>Frankiales</taxon>
        <taxon>Frankiaceae</taxon>
        <taxon>Frankia</taxon>
    </lineage>
</organism>
<dbReference type="Pfam" id="PF01636">
    <property type="entry name" value="APH"/>
    <property type="match status" value="1"/>
</dbReference>
<comment type="caution">
    <text evidence="2">The sequence shown here is derived from an EMBL/GenBank/DDBJ whole genome shotgun (WGS) entry which is preliminary data.</text>
</comment>
<reference evidence="2 3" key="1">
    <citation type="submission" date="2022-04" db="EMBL/GenBank/DDBJ databases">
        <title>Genome diversity in the genus Frankia.</title>
        <authorList>
            <person name="Carlos-Shanley C."/>
            <person name="Hahn D."/>
        </authorList>
    </citation>
    <scope>NUCLEOTIDE SEQUENCE [LARGE SCALE GENOMIC DNA]</scope>
    <source>
        <strain evidence="2 3">Ag45/Mut15</strain>
    </source>
</reference>
<accession>A0ABT0K1X5</accession>
<proteinExistence type="predicted"/>
<dbReference type="Proteomes" id="UP001201873">
    <property type="component" value="Unassembled WGS sequence"/>
</dbReference>
<evidence type="ECO:0000259" key="1">
    <source>
        <dbReference type="SMART" id="SM00587"/>
    </source>
</evidence>
<dbReference type="SMART" id="SM00587">
    <property type="entry name" value="CHK"/>
    <property type="match status" value="1"/>
</dbReference>
<dbReference type="PANTHER" id="PTHR23020:SF41">
    <property type="entry name" value="AMINOGLYCOSIDE PHOSPHOTRANSFERASE DOMAIN-CONTAINING PROTEIN"/>
    <property type="match status" value="1"/>
</dbReference>
<dbReference type="InterPro" id="IPR002575">
    <property type="entry name" value="Aminoglycoside_PTrfase"/>
</dbReference>
<dbReference type="InterPro" id="IPR052961">
    <property type="entry name" value="Oxido-Kinase-like_Enzymes"/>
</dbReference>
<dbReference type="PANTHER" id="PTHR23020">
    <property type="entry name" value="UNCHARACTERIZED NUCLEAR HORMONE RECEPTOR-RELATED"/>
    <property type="match status" value="1"/>
</dbReference>
<dbReference type="EMBL" id="JALKFT010000020">
    <property type="protein sequence ID" value="MCK9877716.1"/>
    <property type="molecule type" value="Genomic_DNA"/>
</dbReference>
<evidence type="ECO:0000313" key="2">
    <source>
        <dbReference type="EMBL" id="MCK9877716.1"/>
    </source>
</evidence>
<gene>
    <name evidence="2" type="ORF">MXD59_18365</name>
</gene>
<dbReference type="RefSeq" id="WP_248825915.1">
    <property type="nucleotide sequence ID" value="NZ_JALKFT010000020.1"/>
</dbReference>
<dbReference type="Gene3D" id="3.90.1200.10">
    <property type="match status" value="1"/>
</dbReference>
<feature type="domain" description="CHK kinase-like" evidence="1">
    <location>
        <begin position="123"/>
        <end position="300"/>
    </location>
</feature>
<evidence type="ECO:0000313" key="3">
    <source>
        <dbReference type="Proteomes" id="UP001201873"/>
    </source>
</evidence>
<sequence>MSLSSERIVPIPTDLAELQSPQWLNTALAERFPGVQITKVTPGPIVSRVSTNARFEIEAAGGLPEGLSAHLCGKGYFTEGGAAARAVGAFEVYFYRDLAHATGVRTLNSLYADVDPRTHDSVVITEDVVAQGARFLDPTSEYGPERVAESLAQLARLHAATWLSPKIADTPWLAPRLHTLCGLMSAEVIRKINFETEVGAGVPAEVRDADRLVAAYRALADQTAAAPVWSVIHGDAHVGNLYLEADGRPALLDWQLTQRGPWYLDVGYHLGSTLSPGERRTHEKDLLRHYLDELRAGGVEPPAWDAAWRDLRGGILHGFYLWGITQIVRPEVRAELLHRLGSAAADHDVFAVVGL</sequence>
<dbReference type="InterPro" id="IPR011009">
    <property type="entry name" value="Kinase-like_dom_sf"/>
</dbReference>
<protein>
    <submittedName>
        <fullName evidence="2">Phosphotransferase</fullName>
    </submittedName>
</protein>